<dbReference type="SUPFAM" id="SSF53850">
    <property type="entry name" value="Periplasmic binding protein-like II"/>
    <property type="match status" value="1"/>
</dbReference>
<evidence type="ECO:0000313" key="7">
    <source>
        <dbReference type="Proteomes" id="UP000321805"/>
    </source>
</evidence>
<dbReference type="GO" id="GO:0055052">
    <property type="term" value="C:ATP-binding cassette (ABC) transporter complex, substrate-binding subunit-containing"/>
    <property type="evidence" value="ECO:0007669"/>
    <property type="project" value="TreeGrafter"/>
</dbReference>
<reference evidence="6 7" key="1">
    <citation type="journal article" date="2018" name="J. Microbiol.">
        <title>Baekduia soli gen. nov., sp. nov., a novel bacterium isolated from the soil of Baekdu Mountain and proposal of a novel family name, Baekduiaceae fam. nov.</title>
        <authorList>
            <person name="An D.S."/>
            <person name="Siddiqi M.Z."/>
            <person name="Kim K.H."/>
            <person name="Yu H.S."/>
            <person name="Im W.T."/>
        </authorList>
    </citation>
    <scope>NUCLEOTIDE SEQUENCE [LARGE SCALE GENOMIC DNA]</scope>
    <source>
        <strain evidence="6 7">BR7-21</strain>
    </source>
</reference>
<evidence type="ECO:0000313" key="6">
    <source>
        <dbReference type="EMBL" id="QEC48875.1"/>
    </source>
</evidence>
<dbReference type="Pfam" id="PF13416">
    <property type="entry name" value="SBP_bac_8"/>
    <property type="match status" value="1"/>
</dbReference>
<feature type="chain" id="PRO_5022976741" evidence="5">
    <location>
        <begin position="21"/>
        <end position="422"/>
    </location>
</feature>
<dbReference type="EMBL" id="CP042430">
    <property type="protein sequence ID" value="QEC48875.1"/>
    <property type="molecule type" value="Genomic_DNA"/>
</dbReference>
<evidence type="ECO:0000256" key="4">
    <source>
        <dbReference type="SAM" id="MobiDB-lite"/>
    </source>
</evidence>
<dbReference type="GO" id="GO:0042956">
    <property type="term" value="P:maltodextrin transmembrane transport"/>
    <property type="evidence" value="ECO:0007669"/>
    <property type="project" value="TreeGrafter"/>
</dbReference>
<dbReference type="Proteomes" id="UP000321805">
    <property type="component" value="Chromosome"/>
</dbReference>
<name>A0A5B8U7I3_9ACTN</name>
<keyword evidence="3 5" id="KW-0732">Signal</keyword>
<feature type="signal peptide" evidence="5">
    <location>
        <begin position="1"/>
        <end position="20"/>
    </location>
</feature>
<dbReference type="PANTHER" id="PTHR30061">
    <property type="entry name" value="MALTOSE-BINDING PERIPLASMIC PROTEIN"/>
    <property type="match status" value="1"/>
</dbReference>
<evidence type="ECO:0000256" key="3">
    <source>
        <dbReference type="ARBA" id="ARBA00022729"/>
    </source>
</evidence>
<gene>
    <name evidence="6" type="ORF">FSW04_15700</name>
</gene>
<dbReference type="OrthoDB" id="3495561at2"/>
<comment type="similarity">
    <text evidence="1">Belongs to the bacterial solute-binding protein 1 family.</text>
</comment>
<protein>
    <submittedName>
        <fullName evidence="6">Extracellular solute-binding protein</fullName>
    </submittedName>
</protein>
<dbReference type="KEGG" id="bsol:FSW04_15700"/>
<proteinExistence type="inferred from homology"/>
<dbReference type="PANTHER" id="PTHR30061:SF50">
    <property type="entry name" value="MALTOSE_MALTODEXTRIN-BINDING PERIPLASMIC PROTEIN"/>
    <property type="match status" value="1"/>
</dbReference>
<keyword evidence="7" id="KW-1185">Reference proteome</keyword>
<dbReference type="Gene3D" id="3.40.190.10">
    <property type="entry name" value="Periplasmic binding protein-like II"/>
    <property type="match status" value="2"/>
</dbReference>
<evidence type="ECO:0000256" key="2">
    <source>
        <dbReference type="ARBA" id="ARBA00022448"/>
    </source>
</evidence>
<evidence type="ECO:0000256" key="1">
    <source>
        <dbReference type="ARBA" id="ARBA00008520"/>
    </source>
</evidence>
<dbReference type="GO" id="GO:1901982">
    <property type="term" value="F:maltose binding"/>
    <property type="evidence" value="ECO:0007669"/>
    <property type="project" value="TreeGrafter"/>
</dbReference>
<feature type="compositionally biased region" description="Basic and acidic residues" evidence="4">
    <location>
        <begin position="407"/>
        <end position="422"/>
    </location>
</feature>
<feature type="region of interest" description="Disordered" evidence="4">
    <location>
        <begin position="394"/>
        <end position="422"/>
    </location>
</feature>
<evidence type="ECO:0000256" key="5">
    <source>
        <dbReference type="SAM" id="SignalP"/>
    </source>
</evidence>
<accession>A0A5B8U7I3</accession>
<dbReference type="GO" id="GO:0015768">
    <property type="term" value="P:maltose transport"/>
    <property type="evidence" value="ECO:0007669"/>
    <property type="project" value="TreeGrafter"/>
</dbReference>
<organism evidence="6 7">
    <name type="scientific">Baekduia soli</name>
    <dbReference type="NCBI Taxonomy" id="496014"/>
    <lineage>
        <taxon>Bacteria</taxon>
        <taxon>Bacillati</taxon>
        <taxon>Actinomycetota</taxon>
        <taxon>Thermoleophilia</taxon>
        <taxon>Solirubrobacterales</taxon>
        <taxon>Baekduiaceae</taxon>
        <taxon>Baekduia</taxon>
    </lineage>
</organism>
<dbReference type="AlphaFoldDB" id="A0A5B8U7I3"/>
<dbReference type="InterPro" id="IPR006059">
    <property type="entry name" value="SBP"/>
</dbReference>
<dbReference type="PROSITE" id="PS51257">
    <property type="entry name" value="PROKAR_LIPOPROTEIN"/>
    <property type="match status" value="1"/>
</dbReference>
<sequence length="422" mass="45278">MWRRRVFGAMAVATSMFAVAACGGGGSSSGRVTLNWFIFNEPSGGVQAAAKKCSAASDGQYTIKFQYLPSQADSQREQLVRRLGAKDSSLDLLGLDVVWTGEFANAGWIEPVPADLQDATKSDFPSVLNTAKFENKLYAVPIWSNTQLLWYRKDRVPTAPKTWDEMLQMASKLGPAKGQIQVQANKYEGLVVWANAMIASAGTSILAGPEKIALDEAKTEKALALMGRLGRSPEHAPNIDTSTEDTARLGFESGSSAFMINYPFVYPSAKSNAPAVFKQIAAAKFPQVDPGRPSKPPLGGINIAVSAYSHHQAAAFAAVKCLIQPANQLNIAKLGGLPPVDASVYDQPALNKDVYPGFADLIKQSIQDAAPRPSESPAYQDLSLAIQEALHPVTSIDPNNPKAAYSKLKDKVQQAVDRKGLL</sequence>
<keyword evidence="2" id="KW-0813">Transport</keyword>